<evidence type="ECO:0000313" key="3">
    <source>
        <dbReference type="Proteomes" id="UP001500363"/>
    </source>
</evidence>
<keyword evidence="3" id="KW-1185">Reference proteome</keyword>
<proteinExistence type="predicted"/>
<sequence length="50" mass="5450">MYYLEESVEVFEQLEAAAEFWCGPAEEEFPQAGATPHPTELSRATVGGCA</sequence>
<gene>
    <name evidence="2" type="ORF">GCM10009741_03830</name>
</gene>
<dbReference type="EMBL" id="BAAANC010000001">
    <property type="protein sequence ID" value="GAA1510029.1"/>
    <property type="molecule type" value="Genomic_DNA"/>
</dbReference>
<dbReference type="Proteomes" id="UP001500363">
    <property type="component" value="Unassembled WGS sequence"/>
</dbReference>
<accession>A0ABN2A2L2</accession>
<evidence type="ECO:0000256" key="1">
    <source>
        <dbReference type="SAM" id="MobiDB-lite"/>
    </source>
</evidence>
<name>A0ABN2A2L2_9ACTN</name>
<evidence type="ECO:0000313" key="2">
    <source>
        <dbReference type="EMBL" id="GAA1510029.1"/>
    </source>
</evidence>
<organism evidence="2 3">
    <name type="scientific">Kribbella lupini</name>
    <dbReference type="NCBI Taxonomy" id="291602"/>
    <lineage>
        <taxon>Bacteria</taxon>
        <taxon>Bacillati</taxon>
        <taxon>Actinomycetota</taxon>
        <taxon>Actinomycetes</taxon>
        <taxon>Propionibacteriales</taxon>
        <taxon>Kribbellaceae</taxon>
        <taxon>Kribbella</taxon>
    </lineage>
</organism>
<dbReference type="RefSeq" id="WP_344168301.1">
    <property type="nucleotide sequence ID" value="NZ_BAAANC010000001.1"/>
</dbReference>
<reference evidence="2 3" key="1">
    <citation type="journal article" date="2019" name="Int. J. Syst. Evol. Microbiol.">
        <title>The Global Catalogue of Microorganisms (GCM) 10K type strain sequencing project: providing services to taxonomists for standard genome sequencing and annotation.</title>
        <authorList>
            <consortium name="The Broad Institute Genomics Platform"/>
            <consortium name="The Broad Institute Genome Sequencing Center for Infectious Disease"/>
            <person name="Wu L."/>
            <person name="Ma J."/>
        </authorList>
    </citation>
    <scope>NUCLEOTIDE SEQUENCE [LARGE SCALE GENOMIC DNA]</scope>
    <source>
        <strain evidence="2 3">JCM 14303</strain>
    </source>
</reference>
<feature type="region of interest" description="Disordered" evidence="1">
    <location>
        <begin position="28"/>
        <end position="50"/>
    </location>
</feature>
<protein>
    <submittedName>
        <fullName evidence="2">Uncharacterized protein</fullName>
    </submittedName>
</protein>
<comment type="caution">
    <text evidence="2">The sequence shown here is derived from an EMBL/GenBank/DDBJ whole genome shotgun (WGS) entry which is preliminary data.</text>
</comment>